<dbReference type="PROSITE" id="PS50110">
    <property type="entry name" value="RESPONSE_REGULATORY"/>
    <property type="match status" value="1"/>
</dbReference>
<keyword evidence="4" id="KW-0238">DNA-binding</keyword>
<dbReference type="Gene3D" id="2.40.50.1020">
    <property type="entry name" value="LytTr DNA-binding domain"/>
    <property type="match status" value="1"/>
</dbReference>
<dbReference type="SMART" id="SM00448">
    <property type="entry name" value="REC"/>
    <property type="match status" value="1"/>
</dbReference>
<dbReference type="InterPro" id="IPR046947">
    <property type="entry name" value="LytR-like"/>
</dbReference>
<accession>A0ABS8PTI7</accession>
<organism evidence="4 5">
    <name type="scientific">Niabella pedocola</name>
    <dbReference type="NCBI Taxonomy" id="1752077"/>
    <lineage>
        <taxon>Bacteria</taxon>
        <taxon>Pseudomonadati</taxon>
        <taxon>Bacteroidota</taxon>
        <taxon>Chitinophagia</taxon>
        <taxon>Chitinophagales</taxon>
        <taxon>Chitinophagaceae</taxon>
        <taxon>Niabella</taxon>
    </lineage>
</organism>
<keyword evidence="5" id="KW-1185">Reference proteome</keyword>
<reference evidence="4 5" key="1">
    <citation type="submission" date="2021-11" db="EMBL/GenBank/DDBJ databases">
        <title>Genomic of Niabella pedocola.</title>
        <authorList>
            <person name="Wu T."/>
        </authorList>
    </citation>
    <scope>NUCLEOTIDE SEQUENCE [LARGE SCALE GENOMIC DNA]</scope>
    <source>
        <strain evidence="4 5">JCM 31011</strain>
    </source>
</reference>
<dbReference type="PANTHER" id="PTHR37299">
    <property type="entry name" value="TRANSCRIPTIONAL REGULATOR-RELATED"/>
    <property type="match status" value="1"/>
</dbReference>
<evidence type="ECO:0000313" key="5">
    <source>
        <dbReference type="Proteomes" id="UP001199816"/>
    </source>
</evidence>
<comment type="caution">
    <text evidence="4">The sequence shown here is derived from an EMBL/GenBank/DDBJ whole genome shotgun (WGS) entry which is preliminary data.</text>
</comment>
<keyword evidence="1" id="KW-0597">Phosphoprotein</keyword>
<gene>
    <name evidence="4" type="ORF">LQ567_16480</name>
</gene>
<evidence type="ECO:0000256" key="1">
    <source>
        <dbReference type="PROSITE-ProRule" id="PRU00169"/>
    </source>
</evidence>
<dbReference type="SUPFAM" id="SSF52172">
    <property type="entry name" value="CheY-like"/>
    <property type="match status" value="1"/>
</dbReference>
<evidence type="ECO:0000259" key="3">
    <source>
        <dbReference type="PROSITE" id="PS50930"/>
    </source>
</evidence>
<dbReference type="EMBL" id="JAJNEC010000005">
    <property type="protein sequence ID" value="MCD2424378.1"/>
    <property type="molecule type" value="Genomic_DNA"/>
</dbReference>
<dbReference type="Gene3D" id="3.40.50.2300">
    <property type="match status" value="1"/>
</dbReference>
<dbReference type="Pfam" id="PF04397">
    <property type="entry name" value="LytTR"/>
    <property type="match status" value="1"/>
</dbReference>
<feature type="modified residue" description="4-aspartylphosphate" evidence="1">
    <location>
        <position position="54"/>
    </location>
</feature>
<sequence length="245" mass="27972">MIKCAIIDDEQSAINVLTNYIKRVSDLELVGTSTDPLKGLELIRSAKPDVVFLDIQMDEVTGIELINMLDQEIQVVFCTAFSEFAVESYDLDAVDYLMKPIPFDRFMKAIRKIRKLLSAGPEKNGNEEIADDYIFVKAESKGKVLRVNFADIDFIEAKNNYIAFHCGKRIIMVYSTMKEIENSLSSSNFKRIHKSFIIPISKISLIQSNFLMLKNREDQIPIGKTYKSELLNLVNHRLLSDRGHP</sequence>
<evidence type="ECO:0000313" key="4">
    <source>
        <dbReference type="EMBL" id="MCD2424378.1"/>
    </source>
</evidence>
<evidence type="ECO:0000259" key="2">
    <source>
        <dbReference type="PROSITE" id="PS50110"/>
    </source>
</evidence>
<feature type="domain" description="Response regulatory" evidence="2">
    <location>
        <begin position="3"/>
        <end position="114"/>
    </location>
</feature>
<dbReference type="SMART" id="SM00850">
    <property type="entry name" value="LytTR"/>
    <property type="match status" value="1"/>
</dbReference>
<dbReference type="Pfam" id="PF00072">
    <property type="entry name" value="Response_reg"/>
    <property type="match status" value="1"/>
</dbReference>
<dbReference type="Proteomes" id="UP001199816">
    <property type="component" value="Unassembled WGS sequence"/>
</dbReference>
<feature type="domain" description="HTH LytTR-type" evidence="3">
    <location>
        <begin position="136"/>
        <end position="236"/>
    </location>
</feature>
<proteinExistence type="predicted"/>
<protein>
    <submittedName>
        <fullName evidence="4">LytTR family DNA-binding domain-containing protein</fullName>
    </submittedName>
</protein>
<dbReference type="InterPro" id="IPR007492">
    <property type="entry name" value="LytTR_DNA-bd_dom"/>
</dbReference>
<name>A0ABS8PTI7_9BACT</name>
<dbReference type="InterPro" id="IPR011006">
    <property type="entry name" value="CheY-like_superfamily"/>
</dbReference>
<dbReference type="GO" id="GO:0003677">
    <property type="term" value="F:DNA binding"/>
    <property type="evidence" value="ECO:0007669"/>
    <property type="project" value="UniProtKB-KW"/>
</dbReference>
<dbReference type="InterPro" id="IPR001789">
    <property type="entry name" value="Sig_transdc_resp-reg_receiver"/>
</dbReference>
<dbReference type="PROSITE" id="PS50930">
    <property type="entry name" value="HTH_LYTTR"/>
    <property type="match status" value="1"/>
</dbReference>
<dbReference type="PANTHER" id="PTHR37299:SF1">
    <property type="entry name" value="STAGE 0 SPORULATION PROTEIN A HOMOLOG"/>
    <property type="match status" value="1"/>
</dbReference>
<dbReference type="RefSeq" id="WP_231006061.1">
    <property type="nucleotide sequence ID" value="NZ_JAJNEC010000005.1"/>
</dbReference>